<protein>
    <recommendedName>
        <fullName evidence="2">Teneurin-like YD-shell domain-containing protein</fullName>
    </recommendedName>
</protein>
<dbReference type="PANTHER" id="PTHR32305:SF15">
    <property type="entry name" value="PROTEIN RHSA-RELATED"/>
    <property type="match status" value="1"/>
</dbReference>
<evidence type="ECO:0000256" key="1">
    <source>
        <dbReference type="ARBA" id="ARBA00022737"/>
    </source>
</evidence>
<keyword evidence="4" id="KW-1185">Reference proteome</keyword>
<dbReference type="EMBL" id="AP025739">
    <property type="protein sequence ID" value="BDI29065.1"/>
    <property type="molecule type" value="Genomic_DNA"/>
</dbReference>
<dbReference type="PROSITE" id="PS51257">
    <property type="entry name" value="PROKAR_LIPOPROTEIN"/>
    <property type="match status" value="1"/>
</dbReference>
<evidence type="ECO:0000313" key="3">
    <source>
        <dbReference type="EMBL" id="BDI29065.1"/>
    </source>
</evidence>
<dbReference type="Proteomes" id="UP000287394">
    <property type="component" value="Chromosome"/>
</dbReference>
<proteinExistence type="predicted"/>
<evidence type="ECO:0000259" key="2">
    <source>
        <dbReference type="Pfam" id="PF25023"/>
    </source>
</evidence>
<reference evidence="3 4" key="1">
    <citation type="journal article" date="2019" name="Int. J. Syst. Evol. Microbiol.">
        <title>Capsulimonas corticalis gen. nov., sp. nov., an aerobic capsulated bacterium, of a novel bacterial order, Capsulimonadales ord. nov., of the class Armatimonadia of the phylum Armatimonadetes.</title>
        <authorList>
            <person name="Li J."/>
            <person name="Kudo C."/>
            <person name="Tonouchi A."/>
        </authorList>
    </citation>
    <scope>NUCLEOTIDE SEQUENCE [LARGE SCALE GENOMIC DNA]</scope>
    <source>
        <strain evidence="3 4">AX-7</strain>
    </source>
</reference>
<organism evidence="3 4">
    <name type="scientific">Capsulimonas corticalis</name>
    <dbReference type="NCBI Taxonomy" id="2219043"/>
    <lineage>
        <taxon>Bacteria</taxon>
        <taxon>Bacillati</taxon>
        <taxon>Armatimonadota</taxon>
        <taxon>Armatimonadia</taxon>
        <taxon>Capsulimonadales</taxon>
        <taxon>Capsulimonadaceae</taxon>
        <taxon>Capsulimonas</taxon>
    </lineage>
</organism>
<dbReference type="Pfam" id="PF05593">
    <property type="entry name" value="RHS_repeat"/>
    <property type="match status" value="1"/>
</dbReference>
<dbReference type="Pfam" id="PF25023">
    <property type="entry name" value="TEN_YD-shell"/>
    <property type="match status" value="1"/>
</dbReference>
<name>A0A402CUQ9_9BACT</name>
<dbReference type="InterPro" id="IPR022385">
    <property type="entry name" value="Rhs_assc_core"/>
</dbReference>
<feature type="domain" description="Teneurin-like YD-shell" evidence="2">
    <location>
        <begin position="854"/>
        <end position="1121"/>
    </location>
</feature>
<dbReference type="NCBIfam" id="TIGR03696">
    <property type="entry name" value="Rhs_assc_core"/>
    <property type="match status" value="1"/>
</dbReference>
<dbReference type="InterPro" id="IPR056823">
    <property type="entry name" value="TEN-like_YD-shell"/>
</dbReference>
<dbReference type="Gene3D" id="2.180.10.10">
    <property type="entry name" value="RHS repeat-associated core"/>
    <property type="match status" value="3"/>
</dbReference>
<gene>
    <name evidence="3" type="ORF">CCAX7_11160</name>
</gene>
<accession>A0A402CUQ9</accession>
<keyword evidence="1" id="KW-0677">Repeat</keyword>
<sequence>MPSPFRSWAAVALSLFSCLSLTPAAKAQSGATDTTNIDMRAVRTWPAGPYSQVVTNYGVLQTQIPLFELKGPGGTSIGYSIYHRTNQTQQGSSYSPANGSVGAGWVQSALCSAVAGSNAQENLGANTVNDWYSTNGAGVTFSREPGTRDDFVRYANASNVTTEFDVISQADKSVRQYTQPAQDGVQSNFHLTNIVDKHGNTIHYDYDARHNPIKVTDATGQRYYTISYSADTNEQVTGVTLYYPGGSKTWSFYYTGTLLTSIEWPAPVSGGSKPRIYLAYDANTNITDLTDLNGNKWHYVYNVIWGGSTLKGVTEVHEPTTPGNWNSTNYTTFAYSTYTAGTDTSLWNLTCSITDQLYRVWKHVYYNGSGSTQYFPFPLKQTVDPTVTADSATYSDNYVWNTSDATLTQYTDKRGNPWTFTYDTNNRGLMATKKNPLNQMTQYFYDANQKLIKTIDANGDRVVNTYSPTTLDLTKTVVDPTTDPYDGSYSKPSGVALTTNYTYNTQGELASTWMGSDTATTYSNFDSYGNARTVTPPSGYATTATFDALNNKLSQTEPSPGGTTNFTYDLWNRLTQTTYPDTKFATTTYDNDNNVVSSQDANGYISTAAYDGLNRAVSSTQPVDGNSANSITVSTGYDVAGNPTTLTNGRGKTTTTTFNERHEATQIAYPDGTTRRAGYDGNGNKNRSWNGKGQLTTYSYDTANRLLTASYPDSTNVTSTWRADGVRTAMADSNGTNTWTVNGAKQLTADYQARPNKTVSYTYDSSGRKMTMHVDGETWTYHYNSAIQLQSITQSLGAPTAALYTYYNNGAVQNRTMGDNLRAWFGYDVRGRVSWISHRSVLGSVETEQEHLGYTYDNVGNALTYQNQVIGGANETTTYGYDQANRLIGETRMNGASQAYLNSYAYDKNNNRTSVTRNGVSTTYTVDNNDKLSSGEGYTLAGYDNDGNIGSLTAPGWGTSNYTFDCQNRLWQVTTPTGTVSFAYDGDNRCVERYNSAGTRYVYDGDMVIATTDSSATTTSYTLAGIGALDQNGHQYFFQENALGSTMALYDSNSGSLILSSRNEYDGYGVKRPVVIGVHSFFQFAGAHGCLFDDDSGLIVMGHRSYIPMLGRFLTQDPIGFKGGLNLYGYCKDNPVTGVDPTGLASANAGQSWNLAMGLLSDFLNGTGKSDRHYYQDSTFVKTFMTSNEWDFIKSQMEQQHYRIGSYGEVSTPGAAAYTFLVEPANGIQAQMGALSWSITSRDDKNHTVTGYIYNPLTINSLFYHIPKMLGISDKPKNSGGLSTIDEYLHFTTPIPTNSR</sequence>
<evidence type="ECO:0000313" key="4">
    <source>
        <dbReference type="Proteomes" id="UP000287394"/>
    </source>
</evidence>
<dbReference type="PRINTS" id="PR00394">
    <property type="entry name" value="RHSPROTEIN"/>
</dbReference>
<dbReference type="KEGG" id="ccot:CCAX7_11160"/>
<dbReference type="RefSeq" id="WP_165864142.1">
    <property type="nucleotide sequence ID" value="NZ_AP025739.1"/>
</dbReference>
<dbReference type="PANTHER" id="PTHR32305">
    <property type="match status" value="1"/>
</dbReference>
<dbReference type="InterPro" id="IPR031325">
    <property type="entry name" value="RHS_repeat"/>
</dbReference>
<dbReference type="InterPro" id="IPR006530">
    <property type="entry name" value="YD"/>
</dbReference>
<dbReference type="NCBIfam" id="TIGR01643">
    <property type="entry name" value="YD_repeat_2x"/>
    <property type="match status" value="1"/>
</dbReference>
<dbReference type="InterPro" id="IPR050708">
    <property type="entry name" value="T6SS_VgrG/RHS"/>
</dbReference>